<keyword evidence="4 6" id="KW-0067">ATP-binding</keyword>
<dbReference type="PROSITE" id="PS50893">
    <property type="entry name" value="ABC_TRANSPORTER_2"/>
    <property type="match status" value="1"/>
</dbReference>
<dbReference type="InterPro" id="IPR027417">
    <property type="entry name" value="P-loop_NTPase"/>
</dbReference>
<sequence>MWCICRATSSRTSSPRCWPSRSTEPSRDCWQRSHPFVPESIEFRAAGVRTHPEGRTLLEPLDLLLAERRISVIGANGSGKSTLLRLINGLLLPTEGTVAVHGNDTRTMGRTVRRSVGFVFTDPLSQLVMPTGREDVELSLRTLRLSSGDRRSRAGEVLRRFGIDHLADRSSYDLSGGERQILALAVVLATEPRILVADEPTTLLDLRNDARVRSLIAGLDQQVVFTTHNLDFALESDRTLVLDAGRIVFDGPADDAVAHYRQLCSCAPLGGP</sequence>
<name>A0A5D0XS13_9MICC</name>
<dbReference type="GO" id="GO:0042626">
    <property type="term" value="F:ATPase-coupled transmembrane transporter activity"/>
    <property type="evidence" value="ECO:0007669"/>
    <property type="project" value="TreeGrafter"/>
</dbReference>
<dbReference type="SUPFAM" id="SSF52540">
    <property type="entry name" value="P-loop containing nucleoside triphosphate hydrolases"/>
    <property type="match status" value="1"/>
</dbReference>
<dbReference type="Gene3D" id="3.40.50.300">
    <property type="entry name" value="P-loop containing nucleotide triphosphate hydrolases"/>
    <property type="match status" value="1"/>
</dbReference>
<evidence type="ECO:0000259" key="5">
    <source>
        <dbReference type="PROSITE" id="PS50893"/>
    </source>
</evidence>
<organism evidence="6 7">
    <name type="scientific">Arthrobacter echini</name>
    <dbReference type="NCBI Taxonomy" id="1529066"/>
    <lineage>
        <taxon>Bacteria</taxon>
        <taxon>Bacillati</taxon>
        <taxon>Actinomycetota</taxon>
        <taxon>Actinomycetes</taxon>
        <taxon>Micrococcales</taxon>
        <taxon>Micrococcaceae</taxon>
        <taxon>Arthrobacter</taxon>
    </lineage>
</organism>
<dbReference type="InterPro" id="IPR003593">
    <property type="entry name" value="AAA+_ATPase"/>
</dbReference>
<dbReference type="GO" id="GO:0043190">
    <property type="term" value="C:ATP-binding cassette (ABC) transporter complex"/>
    <property type="evidence" value="ECO:0007669"/>
    <property type="project" value="TreeGrafter"/>
</dbReference>
<evidence type="ECO:0000313" key="7">
    <source>
        <dbReference type="Proteomes" id="UP000323410"/>
    </source>
</evidence>
<dbReference type="InterPro" id="IPR050095">
    <property type="entry name" value="ECF_ABC_transporter_ATP-bd"/>
</dbReference>
<dbReference type="InterPro" id="IPR015856">
    <property type="entry name" value="ABC_transpr_CbiO/EcfA_su"/>
</dbReference>
<evidence type="ECO:0000256" key="2">
    <source>
        <dbReference type="ARBA" id="ARBA00022448"/>
    </source>
</evidence>
<comment type="caution">
    <text evidence="6">The sequence shown here is derived from an EMBL/GenBank/DDBJ whole genome shotgun (WGS) entry which is preliminary data.</text>
</comment>
<dbReference type="Proteomes" id="UP000323410">
    <property type="component" value="Unassembled WGS sequence"/>
</dbReference>
<evidence type="ECO:0000256" key="4">
    <source>
        <dbReference type="ARBA" id="ARBA00022840"/>
    </source>
</evidence>
<dbReference type="GO" id="GO:0005524">
    <property type="term" value="F:ATP binding"/>
    <property type="evidence" value="ECO:0007669"/>
    <property type="project" value="UniProtKB-KW"/>
</dbReference>
<reference evidence="6 7" key="1">
    <citation type="submission" date="2019-08" db="EMBL/GenBank/DDBJ databases">
        <title>Genone of Arthrobacter echini P9.</title>
        <authorList>
            <person name="Bowman J.P."/>
        </authorList>
    </citation>
    <scope>NUCLEOTIDE SEQUENCE [LARGE SCALE GENOMIC DNA]</scope>
    <source>
        <strain evidence="6 7">P9</strain>
    </source>
</reference>
<dbReference type="CDD" id="cd03225">
    <property type="entry name" value="ABC_cobalt_CbiO_domain1"/>
    <property type="match status" value="1"/>
</dbReference>
<protein>
    <submittedName>
        <fullName evidence="6">ABC transporter ATP-binding protein</fullName>
    </submittedName>
</protein>
<accession>A0A5D0XS13</accession>
<dbReference type="SMART" id="SM00382">
    <property type="entry name" value="AAA"/>
    <property type="match status" value="1"/>
</dbReference>
<gene>
    <name evidence="6" type="ORF">FQ377_04740</name>
</gene>
<evidence type="ECO:0000256" key="1">
    <source>
        <dbReference type="ARBA" id="ARBA00005417"/>
    </source>
</evidence>
<dbReference type="GO" id="GO:0016887">
    <property type="term" value="F:ATP hydrolysis activity"/>
    <property type="evidence" value="ECO:0007669"/>
    <property type="project" value="InterPro"/>
</dbReference>
<comment type="similarity">
    <text evidence="1">Belongs to the ABC transporter superfamily.</text>
</comment>
<dbReference type="AlphaFoldDB" id="A0A5D0XS13"/>
<dbReference type="PANTHER" id="PTHR43553">
    <property type="entry name" value="HEAVY METAL TRANSPORTER"/>
    <property type="match status" value="1"/>
</dbReference>
<dbReference type="Pfam" id="PF00005">
    <property type="entry name" value="ABC_tran"/>
    <property type="match status" value="1"/>
</dbReference>
<keyword evidence="2" id="KW-0813">Transport</keyword>
<evidence type="ECO:0000313" key="6">
    <source>
        <dbReference type="EMBL" id="TYC99302.1"/>
    </source>
</evidence>
<dbReference type="OrthoDB" id="9806471at2"/>
<feature type="domain" description="ABC transporter" evidence="5">
    <location>
        <begin position="43"/>
        <end position="269"/>
    </location>
</feature>
<keyword evidence="7" id="KW-1185">Reference proteome</keyword>
<evidence type="ECO:0000256" key="3">
    <source>
        <dbReference type="ARBA" id="ARBA00022741"/>
    </source>
</evidence>
<proteinExistence type="inferred from homology"/>
<dbReference type="EMBL" id="VSLD01000002">
    <property type="protein sequence ID" value="TYC99302.1"/>
    <property type="molecule type" value="Genomic_DNA"/>
</dbReference>
<dbReference type="InterPro" id="IPR003439">
    <property type="entry name" value="ABC_transporter-like_ATP-bd"/>
</dbReference>
<keyword evidence="3" id="KW-0547">Nucleotide-binding</keyword>
<dbReference type="PANTHER" id="PTHR43553:SF24">
    <property type="entry name" value="ENERGY-COUPLING FACTOR TRANSPORTER ATP-BINDING PROTEIN ECFA1"/>
    <property type="match status" value="1"/>
</dbReference>